<dbReference type="EMBL" id="CP020918">
    <property type="protein sequence ID" value="AWG23288.1"/>
    <property type="molecule type" value="Genomic_DNA"/>
</dbReference>
<accession>A0A2S1LHU7</accession>
<gene>
    <name evidence="1" type="ORF">FFWV33_18020</name>
</gene>
<protein>
    <submittedName>
        <fullName evidence="1">Uncharacterized protein</fullName>
    </submittedName>
</protein>
<evidence type="ECO:0000313" key="2">
    <source>
        <dbReference type="Proteomes" id="UP000244527"/>
    </source>
</evidence>
<organism evidence="1 2">
    <name type="scientific">Flavobacterium faecale</name>
    <dbReference type="NCBI Taxonomy" id="1355330"/>
    <lineage>
        <taxon>Bacteria</taxon>
        <taxon>Pseudomonadati</taxon>
        <taxon>Bacteroidota</taxon>
        <taxon>Flavobacteriia</taxon>
        <taxon>Flavobacteriales</taxon>
        <taxon>Flavobacteriaceae</taxon>
        <taxon>Flavobacterium</taxon>
    </lineage>
</organism>
<dbReference type="Proteomes" id="UP000244527">
    <property type="component" value="Chromosome"/>
</dbReference>
<keyword evidence="2" id="KW-1185">Reference proteome</keyword>
<name>A0A2S1LHU7_9FLAO</name>
<reference evidence="1 2" key="1">
    <citation type="submission" date="2017-04" db="EMBL/GenBank/DDBJ databases">
        <title>Compelte genome sequence of WV33.</title>
        <authorList>
            <person name="Lee P.C."/>
        </authorList>
    </citation>
    <scope>NUCLEOTIDE SEQUENCE [LARGE SCALE GENOMIC DNA]</scope>
    <source>
        <strain evidence="1 2">WV33</strain>
    </source>
</reference>
<proteinExistence type="predicted"/>
<sequence>MGGAVETSFALKEDPCINPTSTSKNNGNLIFIDSENLVKGIIVFEPNIISLKQGYVCIRFLNVFVGNFINDKKKGLSRRTIPFKITKF</sequence>
<dbReference type="AlphaFoldDB" id="A0A2S1LHU7"/>
<dbReference type="KEGG" id="ffa:FFWV33_18020"/>
<evidence type="ECO:0000313" key="1">
    <source>
        <dbReference type="EMBL" id="AWG23288.1"/>
    </source>
</evidence>